<gene>
    <name evidence="7" type="ORF">CCAP1982_LOCUS5523</name>
</gene>
<evidence type="ECO:0000256" key="4">
    <source>
        <dbReference type="ARBA" id="ARBA00029452"/>
    </source>
</evidence>
<dbReference type="OrthoDB" id="8191506at2759"/>
<evidence type="ECO:0000313" key="8">
    <source>
        <dbReference type="Proteomes" id="UP000606786"/>
    </source>
</evidence>
<feature type="region of interest" description="Disordered" evidence="5">
    <location>
        <begin position="1"/>
        <end position="29"/>
    </location>
</feature>
<dbReference type="AlphaFoldDB" id="A0A811UG41"/>
<comment type="subcellular location">
    <subcellularLocation>
        <location evidence="1">Cytoplasm</location>
        <location evidence="1">Cytoskeleton</location>
        <location evidence="1">Microtubule organizing center</location>
        <location evidence="1">Centrosome</location>
        <location evidence="1">Centriole</location>
    </subcellularLocation>
</comment>
<dbReference type="GO" id="GO:0005814">
    <property type="term" value="C:centriole"/>
    <property type="evidence" value="ECO:0007669"/>
    <property type="project" value="UniProtKB-SubCell"/>
</dbReference>
<sequence>MPKQDRMPSSSINCIKKGEIKEVPKSSSSKSRLQQIATVDNCINDKKYKTPQMNTILREKNQIESLKSIQPPIFKNDLDLTPRSKAIIAPKVTQRLNFNADEVIFKNLTPINVNDTLLIQKQCNANPNKFKLIKYHHQNCVIG</sequence>
<reference evidence="7" key="1">
    <citation type="submission" date="2020-11" db="EMBL/GenBank/DDBJ databases">
        <authorList>
            <person name="Whitehead M."/>
        </authorList>
    </citation>
    <scope>NUCLEOTIDE SEQUENCE</scope>
    <source>
        <strain evidence="7">EGII</strain>
    </source>
</reference>
<evidence type="ECO:0000256" key="5">
    <source>
        <dbReference type="SAM" id="MobiDB-lite"/>
    </source>
</evidence>
<feature type="domain" description="Protein phosphatase 1 regulatory subunit 35 C-terminal" evidence="6">
    <location>
        <begin position="51"/>
        <end position="132"/>
    </location>
</feature>
<keyword evidence="3" id="KW-0206">Cytoskeleton</keyword>
<organism evidence="7 8">
    <name type="scientific">Ceratitis capitata</name>
    <name type="common">Mediterranean fruit fly</name>
    <name type="synonym">Tephritis capitata</name>
    <dbReference type="NCBI Taxonomy" id="7213"/>
    <lineage>
        <taxon>Eukaryota</taxon>
        <taxon>Metazoa</taxon>
        <taxon>Ecdysozoa</taxon>
        <taxon>Arthropoda</taxon>
        <taxon>Hexapoda</taxon>
        <taxon>Insecta</taxon>
        <taxon>Pterygota</taxon>
        <taxon>Neoptera</taxon>
        <taxon>Endopterygota</taxon>
        <taxon>Diptera</taxon>
        <taxon>Brachycera</taxon>
        <taxon>Muscomorpha</taxon>
        <taxon>Tephritoidea</taxon>
        <taxon>Tephritidae</taxon>
        <taxon>Ceratitis</taxon>
        <taxon>Ceratitis</taxon>
    </lineage>
</organism>
<keyword evidence="8" id="KW-1185">Reference proteome</keyword>
<dbReference type="EMBL" id="CAJHJT010000012">
    <property type="protein sequence ID" value="CAD6996847.1"/>
    <property type="molecule type" value="Genomic_DNA"/>
</dbReference>
<comment type="similarity">
    <text evidence="4">Belongs to the PPP1R35 family.</text>
</comment>
<accession>A0A811UG41</accession>
<evidence type="ECO:0000256" key="3">
    <source>
        <dbReference type="ARBA" id="ARBA00023212"/>
    </source>
</evidence>
<name>A0A811UG41_CERCA</name>
<evidence type="ECO:0000256" key="1">
    <source>
        <dbReference type="ARBA" id="ARBA00004114"/>
    </source>
</evidence>
<protein>
    <submittedName>
        <fullName evidence="7">(Mediterranean fruit fly) hypothetical protein</fullName>
    </submittedName>
</protein>
<evidence type="ECO:0000259" key="6">
    <source>
        <dbReference type="Pfam" id="PF15503"/>
    </source>
</evidence>
<dbReference type="Pfam" id="PF15503">
    <property type="entry name" value="PPP1R35_C"/>
    <property type="match status" value="1"/>
</dbReference>
<proteinExistence type="inferred from homology"/>
<dbReference type="Proteomes" id="UP000606786">
    <property type="component" value="Unassembled WGS sequence"/>
</dbReference>
<dbReference type="InterPro" id="IPR029135">
    <property type="entry name" value="PPP1R35_C"/>
</dbReference>
<evidence type="ECO:0000313" key="7">
    <source>
        <dbReference type="EMBL" id="CAD6996847.1"/>
    </source>
</evidence>
<keyword evidence="2" id="KW-0963">Cytoplasm</keyword>
<evidence type="ECO:0000256" key="2">
    <source>
        <dbReference type="ARBA" id="ARBA00022490"/>
    </source>
</evidence>
<comment type="caution">
    <text evidence="7">The sequence shown here is derived from an EMBL/GenBank/DDBJ whole genome shotgun (WGS) entry which is preliminary data.</text>
</comment>